<dbReference type="SMART" id="SM00319">
    <property type="entry name" value="TarH"/>
    <property type="match status" value="1"/>
</dbReference>
<dbReference type="InterPro" id="IPR003122">
    <property type="entry name" value="Tar_rcpt_lig-bd"/>
</dbReference>
<dbReference type="SMART" id="SM00283">
    <property type="entry name" value="MA"/>
    <property type="match status" value="1"/>
</dbReference>
<keyword evidence="2" id="KW-1003">Cell membrane</keyword>
<dbReference type="SMART" id="SM00304">
    <property type="entry name" value="HAMP"/>
    <property type="match status" value="1"/>
</dbReference>
<dbReference type="CDD" id="cd11386">
    <property type="entry name" value="MCP_signal"/>
    <property type="match status" value="1"/>
</dbReference>
<keyword evidence="3" id="KW-0488">Methylation</keyword>
<protein>
    <submittedName>
        <fullName evidence="16">Methyl-accepting chemotaxis protein</fullName>
    </submittedName>
</protein>
<organism evidence="16 17">
    <name type="scientific">Pluralibacter gergoviae</name>
    <name type="common">Enterobacter gergoviae</name>
    <dbReference type="NCBI Taxonomy" id="61647"/>
    <lineage>
        <taxon>Bacteria</taxon>
        <taxon>Pseudomonadati</taxon>
        <taxon>Pseudomonadota</taxon>
        <taxon>Gammaproteobacteria</taxon>
        <taxon>Enterobacterales</taxon>
        <taxon>Enterobacteriaceae</taxon>
        <taxon>Pluralibacter</taxon>
    </lineage>
</organism>
<dbReference type="GO" id="GO:0004888">
    <property type="term" value="F:transmembrane signaling receptor activity"/>
    <property type="evidence" value="ECO:0007669"/>
    <property type="project" value="InterPro"/>
</dbReference>
<keyword evidence="4" id="KW-0145">Chemotaxis</keyword>
<keyword evidence="12" id="KW-0175">Coiled coil</keyword>
<evidence type="ECO:0000256" key="5">
    <source>
        <dbReference type="ARBA" id="ARBA00022519"/>
    </source>
</evidence>
<dbReference type="InterPro" id="IPR051310">
    <property type="entry name" value="MCP_chemotaxis"/>
</dbReference>
<dbReference type="PROSITE" id="PS50885">
    <property type="entry name" value="HAMP"/>
    <property type="match status" value="1"/>
</dbReference>
<keyword evidence="7 13" id="KW-1133">Transmembrane helix</keyword>
<dbReference type="InterPro" id="IPR004090">
    <property type="entry name" value="Chemotax_Me-accpt_rcpt"/>
</dbReference>
<dbReference type="Pfam" id="PF00015">
    <property type="entry name" value="MCPsignal"/>
    <property type="match status" value="1"/>
</dbReference>
<evidence type="ECO:0000256" key="12">
    <source>
        <dbReference type="SAM" id="Coils"/>
    </source>
</evidence>
<evidence type="ECO:0000259" key="14">
    <source>
        <dbReference type="PROSITE" id="PS50111"/>
    </source>
</evidence>
<evidence type="ECO:0000256" key="10">
    <source>
        <dbReference type="ARBA" id="ARBA00029447"/>
    </source>
</evidence>
<evidence type="ECO:0000256" key="11">
    <source>
        <dbReference type="PROSITE-ProRule" id="PRU00284"/>
    </source>
</evidence>
<accession>A0AAW8HMS5</accession>
<reference evidence="16" key="1">
    <citation type="submission" date="2023-08" db="EMBL/GenBank/DDBJ databases">
        <title>WGS of pathogenic bacterial species, Los Angeles County Public Health Laboratories.</title>
        <authorList>
            <person name="Garrigues J.M."/>
            <person name="Green N.M."/>
        </authorList>
    </citation>
    <scope>NUCLEOTIDE SEQUENCE</scope>
    <source>
        <strain evidence="16">LACPHL-BACT-2023-00068</strain>
    </source>
</reference>
<dbReference type="SUPFAM" id="SSF58104">
    <property type="entry name" value="Methyl-accepting chemotaxis protein (MCP) signaling domain"/>
    <property type="match status" value="1"/>
</dbReference>
<evidence type="ECO:0000256" key="7">
    <source>
        <dbReference type="ARBA" id="ARBA00022989"/>
    </source>
</evidence>
<dbReference type="FunFam" id="1.10.287.950:FF:000001">
    <property type="entry name" value="Methyl-accepting chemotaxis sensory transducer"/>
    <property type="match status" value="1"/>
</dbReference>
<evidence type="ECO:0000256" key="13">
    <source>
        <dbReference type="SAM" id="Phobius"/>
    </source>
</evidence>
<dbReference type="CDD" id="cd06225">
    <property type="entry name" value="HAMP"/>
    <property type="match status" value="1"/>
</dbReference>
<dbReference type="GO" id="GO:0007165">
    <property type="term" value="P:signal transduction"/>
    <property type="evidence" value="ECO:0007669"/>
    <property type="project" value="UniProtKB-KW"/>
</dbReference>
<feature type="transmembrane region" description="Helical" evidence="13">
    <location>
        <begin position="191"/>
        <end position="214"/>
    </location>
</feature>
<dbReference type="Gene3D" id="1.10.287.950">
    <property type="entry name" value="Methyl-accepting chemotaxis protein"/>
    <property type="match status" value="1"/>
</dbReference>
<dbReference type="RefSeq" id="WP_048253529.1">
    <property type="nucleotide sequence ID" value="NZ_CBCSIS010000007.1"/>
</dbReference>
<keyword evidence="5" id="KW-0997">Cell inner membrane</keyword>
<dbReference type="Pfam" id="PF00672">
    <property type="entry name" value="HAMP"/>
    <property type="match status" value="1"/>
</dbReference>
<gene>
    <name evidence="16" type="ORF">RBJ30_11750</name>
</gene>
<keyword evidence="6 13" id="KW-0812">Transmembrane</keyword>
<dbReference type="GO" id="GO:0006935">
    <property type="term" value="P:chemotaxis"/>
    <property type="evidence" value="ECO:0007669"/>
    <property type="project" value="UniProtKB-KW"/>
</dbReference>
<dbReference type="InterPro" id="IPR003660">
    <property type="entry name" value="HAMP_dom"/>
</dbReference>
<dbReference type="PROSITE" id="PS50111">
    <property type="entry name" value="CHEMOTAXIS_TRANSDUC_2"/>
    <property type="match status" value="1"/>
</dbReference>
<dbReference type="SUPFAM" id="SSF47170">
    <property type="entry name" value="Aspartate receptor, ligand-binding domain"/>
    <property type="match status" value="1"/>
</dbReference>
<dbReference type="PANTHER" id="PTHR43531">
    <property type="entry name" value="PROTEIN ICFG"/>
    <property type="match status" value="1"/>
</dbReference>
<sequence length="520" mass="56402">MLNRIKIVSGLLLLFVLINILQISSGAMSYYSLNSNKKNTEIVSTINLQHDYLNKSFISLLQVRTMVSLVGINYALNHDSTATSPDIATLLDRAEKSLLLARQQWSQYEAIKLPVAINPQKRDVLRQTYMIYANSLAEMIVFMKRRDLASGLNQPTQKIQDNFEKAYIQFIANGEKTLAGAVAASNFDYRLAVAISIGATLLIVLLVFFAWFGIHHILIKPLNRLSKSINNITDGDLTQPLEIAGSNELSTFASHLHQMQNALNRTIGNIRTSANTIYHSAKALTLGSSELAERTELQAASLEQTAASMEELTSTVKQNAENAQKANQLALDASAAARQGGKVVSNVVATMNEITESSRRIADITSVIDGIAFQTNILALNAAVEAARAGEQGRGFSVVASEVRNLAQRSALAAREIKTLIDDSVCKVDLGSTLVISAGETIDEVVKATTHVNDLMSEIASASQEQSKGIELVGKAIVEMDSVTLQNSNLVHKSSSESHAMEEQASVLTNSVAEFTIRPA</sequence>
<evidence type="ECO:0000256" key="8">
    <source>
        <dbReference type="ARBA" id="ARBA00023136"/>
    </source>
</evidence>
<evidence type="ECO:0000256" key="2">
    <source>
        <dbReference type="ARBA" id="ARBA00022475"/>
    </source>
</evidence>
<dbReference type="AlphaFoldDB" id="A0AAW8HMS5"/>
<dbReference type="Pfam" id="PF02203">
    <property type="entry name" value="TarH"/>
    <property type="match status" value="1"/>
</dbReference>
<comment type="subcellular location">
    <subcellularLocation>
        <location evidence="1">Cell inner membrane</location>
        <topology evidence="1">Multi-pass membrane protein</topology>
    </subcellularLocation>
</comment>
<evidence type="ECO:0000256" key="3">
    <source>
        <dbReference type="ARBA" id="ARBA00022481"/>
    </source>
</evidence>
<dbReference type="Gene3D" id="1.20.120.30">
    <property type="entry name" value="Aspartate receptor, ligand-binding domain"/>
    <property type="match status" value="1"/>
</dbReference>
<dbReference type="InterPro" id="IPR035440">
    <property type="entry name" value="4HB_MCP_dom_sf"/>
</dbReference>
<evidence type="ECO:0000259" key="15">
    <source>
        <dbReference type="PROSITE" id="PS50885"/>
    </source>
</evidence>
<name>A0AAW8HMS5_PLUGE</name>
<dbReference type="PANTHER" id="PTHR43531:SF7">
    <property type="entry name" value="AEROTAXIS RECEPTOR"/>
    <property type="match status" value="1"/>
</dbReference>
<comment type="similarity">
    <text evidence="10">Belongs to the methyl-accepting chemotaxis (MCP) protein family.</text>
</comment>
<evidence type="ECO:0000256" key="9">
    <source>
        <dbReference type="ARBA" id="ARBA00023224"/>
    </source>
</evidence>
<dbReference type="EMBL" id="JAVDNV010000007">
    <property type="protein sequence ID" value="MDQ2309765.1"/>
    <property type="molecule type" value="Genomic_DNA"/>
</dbReference>
<dbReference type="PRINTS" id="PR00260">
    <property type="entry name" value="CHEMTRNSDUCR"/>
</dbReference>
<feature type="domain" description="Methyl-accepting transducer" evidence="14">
    <location>
        <begin position="273"/>
        <end position="502"/>
    </location>
</feature>
<evidence type="ECO:0000256" key="1">
    <source>
        <dbReference type="ARBA" id="ARBA00004429"/>
    </source>
</evidence>
<comment type="caution">
    <text evidence="16">The sequence shown here is derived from an EMBL/GenBank/DDBJ whole genome shotgun (WGS) entry which is preliminary data.</text>
</comment>
<dbReference type="Proteomes" id="UP001236270">
    <property type="component" value="Unassembled WGS sequence"/>
</dbReference>
<evidence type="ECO:0000256" key="4">
    <source>
        <dbReference type="ARBA" id="ARBA00022500"/>
    </source>
</evidence>
<dbReference type="GO" id="GO:0005886">
    <property type="term" value="C:plasma membrane"/>
    <property type="evidence" value="ECO:0007669"/>
    <property type="project" value="UniProtKB-SubCell"/>
</dbReference>
<dbReference type="InterPro" id="IPR004089">
    <property type="entry name" value="MCPsignal_dom"/>
</dbReference>
<feature type="domain" description="HAMP" evidence="15">
    <location>
        <begin position="216"/>
        <end position="268"/>
    </location>
</feature>
<dbReference type="GeneID" id="85733653"/>
<feature type="coiled-coil region" evidence="12">
    <location>
        <begin position="292"/>
        <end position="329"/>
    </location>
</feature>
<evidence type="ECO:0000256" key="6">
    <source>
        <dbReference type="ARBA" id="ARBA00022692"/>
    </source>
</evidence>
<dbReference type="CDD" id="cd19407">
    <property type="entry name" value="Tar_Tsr_sensor"/>
    <property type="match status" value="1"/>
</dbReference>
<keyword evidence="9 11" id="KW-0807">Transducer</keyword>
<keyword evidence="8 13" id="KW-0472">Membrane</keyword>
<proteinExistence type="inferred from homology"/>
<evidence type="ECO:0000313" key="17">
    <source>
        <dbReference type="Proteomes" id="UP001236270"/>
    </source>
</evidence>
<evidence type="ECO:0000313" key="16">
    <source>
        <dbReference type="EMBL" id="MDQ2309765.1"/>
    </source>
</evidence>